<name>A0AB36R8S6_9HYPH</name>
<keyword evidence="2" id="KW-1185">Reference proteome</keyword>
<dbReference type="Proteomes" id="UP000216215">
    <property type="component" value="Unassembled WGS sequence"/>
</dbReference>
<dbReference type="EMBL" id="NPKI01000020">
    <property type="protein sequence ID" value="PAQ00855.1"/>
    <property type="molecule type" value="Genomic_DNA"/>
</dbReference>
<evidence type="ECO:0000313" key="2">
    <source>
        <dbReference type="Proteomes" id="UP000216215"/>
    </source>
</evidence>
<gene>
    <name evidence="1" type="ORF">CIT25_18505</name>
</gene>
<reference evidence="2" key="1">
    <citation type="submission" date="2017-08" db="EMBL/GenBank/DDBJ databases">
        <title>Mesorhizobium wenxinae sp. nov., a novel rhizobial species isolated from root nodules of chickpea (Cicer arietinum L.).</title>
        <authorList>
            <person name="Zhang J."/>
        </authorList>
    </citation>
    <scope>NUCLEOTIDE SEQUENCE [LARGE SCALE GENOMIC DNA]</scope>
    <source>
        <strain evidence="2">USDA 3392</strain>
    </source>
</reference>
<dbReference type="AlphaFoldDB" id="A0AB36R8S6"/>
<dbReference type="RefSeq" id="WP_095486006.1">
    <property type="nucleotide sequence ID" value="NZ_CP088151.1"/>
</dbReference>
<evidence type="ECO:0000313" key="1">
    <source>
        <dbReference type="EMBL" id="PAQ00855.1"/>
    </source>
</evidence>
<proteinExistence type="predicted"/>
<protein>
    <submittedName>
        <fullName evidence="1">Uncharacterized protein</fullName>
    </submittedName>
</protein>
<accession>A0AB36R8S6</accession>
<organism evidence="1 2">
    <name type="scientific">Mesorhizobium mediterraneum</name>
    <dbReference type="NCBI Taxonomy" id="43617"/>
    <lineage>
        <taxon>Bacteria</taxon>
        <taxon>Pseudomonadati</taxon>
        <taxon>Pseudomonadota</taxon>
        <taxon>Alphaproteobacteria</taxon>
        <taxon>Hyphomicrobiales</taxon>
        <taxon>Phyllobacteriaceae</taxon>
        <taxon>Mesorhizobium</taxon>
    </lineage>
</organism>
<comment type="caution">
    <text evidence="1">The sequence shown here is derived from an EMBL/GenBank/DDBJ whole genome shotgun (WGS) entry which is preliminary data.</text>
</comment>
<sequence length="97" mass="11301">MSNIIANQLDLFGAEEQSELFDEDAPTVYYHGDPDRVHARLHRLIAEARGAETLPWDQDSTRLYRKIVPQMVLWLPEEEAAQLRFEFEAELERMKAA</sequence>